<protein>
    <submittedName>
        <fullName evidence="4">Uncharacterized protein</fullName>
    </submittedName>
</protein>
<proteinExistence type="predicted"/>
<evidence type="ECO:0000256" key="2">
    <source>
        <dbReference type="SAM" id="MobiDB-lite"/>
    </source>
</evidence>
<evidence type="ECO:0000256" key="3">
    <source>
        <dbReference type="SAM" id="Phobius"/>
    </source>
</evidence>
<organism evidence="4 5">
    <name type="scientific">Limosilactobacillus panis</name>
    <dbReference type="NCBI Taxonomy" id="47493"/>
    <lineage>
        <taxon>Bacteria</taxon>
        <taxon>Bacillati</taxon>
        <taxon>Bacillota</taxon>
        <taxon>Bacilli</taxon>
        <taxon>Lactobacillales</taxon>
        <taxon>Lactobacillaceae</taxon>
        <taxon>Limosilactobacillus</taxon>
    </lineage>
</organism>
<feature type="coiled-coil region" evidence="1">
    <location>
        <begin position="537"/>
        <end position="564"/>
    </location>
</feature>
<comment type="caution">
    <text evidence="4">The sequence shown here is derived from an EMBL/GenBank/DDBJ whole genome shotgun (WGS) entry which is preliminary data.</text>
</comment>
<dbReference type="Proteomes" id="UP001529423">
    <property type="component" value="Unassembled WGS sequence"/>
</dbReference>
<accession>A0ABT7VRJ7</accession>
<gene>
    <name evidence="4" type="ORF">QUW46_09145</name>
</gene>
<evidence type="ECO:0000313" key="5">
    <source>
        <dbReference type="Proteomes" id="UP001529423"/>
    </source>
</evidence>
<name>A0ABT7VRJ7_9LACO</name>
<keyword evidence="3" id="KW-0812">Transmembrane</keyword>
<dbReference type="RefSeq" id="WP_289561438.1">
    <property type="nucleotide sequence ID" value="NZ_JAUDEO010000096.1"/>
</dbReference>
<feature type="transmembrane region" description="Helical" evidence="3">
    <location>
        <begin position="600"/>
        <end position="618"/>
    </location>
</feature>
<feature type="region of interest" description="Disordered" evidence="2">
    <location>
        <begin position="1"/>
        <end position="25"/>
    </location>
</feature>
<keyword evidence="3" id="KW-0472">Membrane</keyword>
<keyword evidence="1" id="KW-0175">Coiled coil</keyword>
<dbReference type="EMBL" id="JAUDEO010000096">
    <property type="protein sequence ID" value="MDM8334716.1"/>
    <property type="molecule type" value="Genomic_DNA"/>
</dbReference>
<evidence type="ECO:0000313" key="4">
    <source>
        <dbReference type="EMBL" id="MDM8334716.1"/>
    </source>
</evidence>
<keyword evidence="3" id="KW-1133">Transmembrane helix</keyword>
<reference evidence="4 5" key="3">
    <citation type="submission" date="2023-06" db="EMBL/GenBank/DDBJ databases">
        <authorList>
            <person name="Zeman M."/>
            <person name="Kubasova T."/>
            <person name="Jahodarova E."/>
            <person name="Nykrynova M."/>
            <person name="Rychlik I."/>
        </authorList>
    </citation>
    <scope>NUCLEOTIDE SEQUENCE [LARGE SCALE GENOMIC DNA]</scope>
    <source>
        <strain evidence="4 5">105_WCHN</strain>
    </source>
</reference>
<evidence type="ECO:0000256" key="1">
    <source>
        <dbReference type="SAM" id="Coils"/>
    </source>
</evidence>
<keyword evidence="5" id="KW-1185">Reference proteome</keyword>
<reference evidence="5" key="1">
    <citation type="submission" date="2023-06" db="EMBL/GenBank/DDBJ databases">
        <title>Identification and characterization of horizontal gene transfer across gut microbiota members of farm animals based on homology search.</title>
        <authorList>
            <person name="Zeman M."/>
            <person name="Kubasova T."/>
            <person name="Jahodarova E."/>
            <person name="Nykrynova M."/>
            <person name="Rychlik I."/>
        </authorList>
    </citation>
    <scope>NUCLEOTIDE SEQUENCE [LARGE SCALE GENOMIC DNA]</scope>
    <source>
        <strain evidence="5">105_WCHN</strain>
    </source>
</reference>
<reference evidence="4 5" key="2">
    <citation type="submission" date="2023-06" db="EMBL/GenBank/DDBJ databases">
        <title>Identification and characterization of horizontal gene transfer across gut microbiota members of farm animals based on homology search.</title>
        <authorList>
            <person name="Schwarzerova J."/>
            <person name="Nykrynova M."/>
            <person name="Jureckova K."/>
            <person name="Cejkova D."/>
            <person name="Rychlik I."/>
        </authorList>
    </citation>
    <scope>NUCLEOTIDE SEQUENCE [LARGE SCALE GENOMIC DNA]</scope>
    <source>
        <strain evidence="4 5">105_WCHN</strain>
    </source>
</reference>
<sequence>MPTGEAKQDSQEKINEAEATLDKYKDLEEKVPDEDWYYGFPERSDQERYEAKTNTKIIADSPDLEISPLENNSIIYNGKVHSYTFDNGKSSFLGFTGSRGNNKAFNITNLAGDYIPDETKWVTIDGNVLIKNSFDYDVTIVDKGAPKKDIIKDSGKLGVVITDSDDESPSFEMYNHFNISELAIITPYGNVLHHVVFKNINPDPNAAKEPHGFYSLIDTALDGRDNVPIMSDDKGGLYITDGNLVYAVRPLDGHATAYATDFRVAGKDNMYNQSADRLPDSGSKVVLNNVDTAIRIATPKVTLPYGHTMDFWFIETSYLLNGASDVEKSVNDHFDAEIADLLNKIDKASDSVKNAQSKADDVLGTIGKATDIDGAIDNTVKQATGLDPKATKDAADDVSSNVSDTISNVKDGYNSYKNNVASTAITDKDKALANRIENGANAVERGANTIESAGKGIIDKIAKPLQILSTIGNLKNTISDIHNSITKVNDIVDSSAASALNVLATTKNVIISFSTNAREATNAAIDIAAGKLKDYANQKVNNVRKDVNKKIDDENNKVKKKTKDFLTNSGESILTTIIQSIVSTFATVFAGIAAGFLLRPLIGLGAAALAGVLVNFLWTGKLFGKQLFDGINSIVKSSKKDVNSMTKTTEDTVNSVIDEAKDRFKKKVN</sequence>